<dbReference type="EMBL" id="AP025739">
    <property type="protein sequence ID" value="BDI33528.1"/>
    <property type="molecule type" value="Genomic_DNA"/>
</dbReference>
<evidence type="ECO:0000256" key="3">
    <source>
        <dbReference type="ARBA" id="ARBA00023163"/>
    </source>
</evidence>
<dbReference type="InterPro" id="IPR050109">
    <property type="entry name" value="HTH-type_TetR-like_transc_reg"/>
</dbReference>
<dbReference type="KEGG" id="ccot:CCAX7_55790"/>
<dbReference type="FunCoup" id="A0A402D0R1">
    <property type="interactions" value="50"/>
</dbReference>
<dbReference type="PANTHER" id="PTHR30055">
    <property type="entry name" value="HTH-TYPE TRANSCRIPTIONAL REGULATOR RUTR"/>
    <property type="match status" value="1"/>
</dbReference>
<evidence type="ECO:0000313" key="4">
    <source>
        <dbReference type="EMBL" id="BDI33528.1"/>
    </source>
</evidence>
<keyword evidence="5" id="KW-1185">Reference proteome</keyword>
<keyword evidence="3" id="KW-0804">Transcription</keyword>
<dbReference type="InterPro" id="IPR036271">
    <property type="entry name" value="Tet_transcr_reg_TetR-rel_C_sf"/>
</dbReference>
<dbReference type="Gene3D" id="1.10.10.60">
    <property type="entry name" value="Homeodomain-like"/>
    <property type="match status" value="1"/>
</dbReference>
<dbReference type="SUPFAM" id="SSF48498">
    <property type="entry name" value="Tetracyclin repressor-like, C-terminal domain"/>
    <property type="match status" value="1"/>
</dbReference>
<dbReference type="Pfam" id="PF00440">
    <property type="entry name" value="TetR_N"/>
    <property type="match status" value="1"/>
</dbReference>
<dbReference type="OrthoDB" id="9796019at2"/>
<keyword evidence="1" id="KW-0805">Transcription regulation</keyword>
<evidence type="ECO:0000256" key="1">
    <source>
        <dbReference type="ARBA" id="ARBA00023015"/>
    </source>
</evidence>
<dbReference type="Proteomes" id="UP000287394">
    <property type="component" value="Chromosome"/>
</dbReference>
<sequence>MEKTAAGAGRRGRPPGEAAQSHAAIMDAVYQMLQETPVRDLTLEAVARRAHVGRPTLYKWWPSKSALILAMFHERIGSELAPSSDGTVEEILRSKVRFLIRQFHGFFGKVMADLIAEGQSDPGILSELYERHMRARREATVAEIERGKANGEFAADLDPELLIDAIFGPIYFRLLLRSAPLTEQYGEELVTQTLRGARPAAGA</sequence>
<evidence type="ECO:0000256" key="2">
    <source>
        <dbReference type="ARBA" id="ARBA00023125"/>
    </source>
</evidence>
<dbReference type="GO" id="GO:0003700">
    <property type="term" value="F:DNA-binding transcription factor activity"/>
    <property type="evidence" value="ECO:0007669"/>
    <property type="project" value="TreeGrafter"/>
</dbReference>
<dbReference type="RefSeq" id="WP_119323141.1">
    <property type="nucleotide sequence ID" value="NZ_AP025739.1"/>
</dbReference>
<dbReference type="AlphaFoldDB" id="A0A402D0R1"/>
<dbReference type="Pfam" id="PF16859">
    <property type="entry name" value="TetR_C_11"/>
    <property type="match status" value="1"/>
</dbReference>
<reference evidence="4 5" key="1">
    <citation type="journal article" date="2019" name="Int. J. Syst. Evol. Microbiol.">
        <title>Capsulimonas corticalis gen. nov., sp. nov., an aerobic capsulated bacterium, of a novel bacterial order, Capsulimonadales ord. nov., of the class Armatimonadia of the phylum Armatimonadetes.</title>
        <authorList>
            <person name="Li J."/>
            <person name="Kudo C."/>
            <person name="Tonouchi A."/>
        </authorList>
    </citation>
    <scope>NUCLEOTIDE SEQUENCE [LARGE SCALE GENOMIC DNA]</scope>
    <source>
        <strain evidence="4 5">AX-7</strain>
    </source>
</reference>
<dbReference type="InterPro" id="IPR001647">
    <property type="entry name" value="HTH_TetR"/>
</dbReference>
<dbReference type="Gene3D" id="1.10.357.10">
    <property type="entry name" value="Tetracycline Repressor, domain 2"/>
    <property type="match status" value="1"/>
</dbReference>
<organism evidence="4 5">
    <name type="scientific">Capsulimonas corticalis</name>
    <dbReference type="NCBI Taxonomy" id="2219043"/>
    <lineage>
        <taxon>Bacteria</taxon>
        <taxon>Bacillati</taxon>
        <taxon>Armatimonadota</taxon>
        <taxon>Armatimonadia</taxon>
        <taxon>Capsulimonadales</taxon>
        <taxon>Capsulimonadaceae</taxon>
        <taxon>Capsulimonas</taxon>
    </lineage>
</organism>
<dbReference type="PROSITE" id="PS50977">
    <property type="entry name" value="HTH_TETR_2"/>
    <property type="match status" value="1"/>
</dbReference>
<dbReference type="InterPro" id="IPR009057">
    <property type="entry name" value="Homeodomain-like_sf"/>
</dbReference>
<name>A0A402D0R1_9BACT</name>
<dbReference type="GO" id="GO:0000976">
    <property type="term" value="F:transcription cis-regulatory region binding"/>
    <property type="evidence" value="ECO:0007669"/>
    <property type="project" value="TreeGrafter"/>
</dbReference>
<accession>A0A402D0R1</accession>
<protein>
    <submittedName>
        <fullName evidence="4">TetR family transcriptional regulator</fullName>
    </submittedName>
</protein>
<gene>
    <name evidence="4" type="ORF">CCAX7_55790</name>
</gene>
<evidence type="ECO:0000313" key="5">
    <source>
        <dbReference type="Proteomes" id="UP000287394"/>
    </source>
</evidence>
<dbReference type="InterPro" id="IPR011075">
    <property type="entry name" value="TetR_C"/>
</dbReference>
<proteinExistence type="predicted"/>
<dbReference type="PANTHER" id="PTHR30055:SF148">
    <property type="entry name" value="TETR-FAMILY TRANSCRIPTIONAL REGULATOR"/>
    <property type="match status" value="1"/>
</dbReference>
<dbReference type="SUPFAM" id="SSF46689">
    <property type="entry name" value="Homeodomain-like"/>
    <property type="match status" value="1"/>
</dbReference>
<keyword evidence="2" id="KW-0238">DNA-binding</keyword>